<keyword evidence="8" id="KW-1185">Reference proteome</keyword>
<evidence type="ECO:0000313" key="8">
    <source>
        <dbReference type="Proteomes" id="UP000018936"/>
    </source>
</evidence>
<evidence type="ECO:0000313" key="7">
    <source>
        <dbReference type="EMBL" id="ETE62856.1"/>
    </source>
</evidence>
<feature type="non-terminal residue" evidence="7">
    <location>
        <position position="183"/>
    </location>
</feature>
<evidence type="ECO:0000256" key="2">
    <source>
        <dbReference type="ARBA" id="ARBA00022729"/>
    </source>
</evidence>
<dbReference type="InterPro" id="IPR000436">
    <property type="entry name" value="Sushi_SCR_CCP_dom"/>
</dbReference>
<dbReference type="Gene3D" id="2.10.70.10">
    <property type="entry name" value="Complement Module, domain 1"/>
    <property type="match status" value="2"/>
</dbReference>
<feature type="domain" description="Sushi" evidence="6">
    <location>
        <begin position="5"/>
        <end position="64"/>
    </location>
</feature>
<dbReference type="InterPro" id="IPR035976">
    <property type="entry name" value="Sushi/SCR/CCP_sf"/>
</dbReference>
<dbReference type="GO" id="GO:0006956">
    <property type="term" value="P:complement activation"/>
    <property type="evidence" value="ECO:0007669"/>
    <property type="project" value="TreeGrafter"/>
</dbReference>
<organism evidence="7 8">
    <name type="scientific">Ophiophagus hannah</name>
    <name type="common">King cobra</name>
    <name type="synonym">Naja hannah</name>
    <dbReference type="NCBI Taxonomy" id="8665"/>
    <lineage>
        <taxon>Eukaryota</taxon>
        <taxon>Metazoa</taxon>
        <taxon>Chordata</taxon>
        <taxon>Craniata</taxon>
        <taxon>Vertebrata</taxon>
        <taxon>Euteleostomi</taxon>
        <taxon>Lepidosauria</taxon>
        <taxon>Squamata</taxon>
        <taxon>Bifurcata</taxon>
        <taxon>Unidentata</taxon>
        <taxon>Episquamata</taxon>
        <taxon>Toxicofera</taxon>
        <taxon>Serpentes</taxon>
        <taxon>Colubroidea</taxon>
        <taxon>Elapidae</taxon>
        <taxon>Elapinae</taxon>
        <taxon>Ophiophagus</taxon>
    </lineage>
</organism>
<dbReference type="FunFam" id="2.10.70.10:FF:000014">
    <property type="entry name" value="Membrane cofactor protein"/>
    <property type="match status" value="1"/>
</dbReference>
<dbReference type="CDD" id="cd00033">
    <property type="entry name" value="CCP"/>
    <property type="match status" value="2"/>
</dbReference>
<comment type="caution">
    <text evidence="7">The sequence shown here is derived from an EMBL/GenBank/DDBJ whole genome shotgun (WGS) entry which is preliminary data.</text>
</comment>
<dbReference type="PANTHER" id="PTHR45785">
    <property type="entry name" value="COMPLEMENT FACTOR H-RELATED"/>
    <property type="match status" value="1"/>
</dbReference>
<reference evidence="7 8" key="1">
    <citation type="journal article" date="2013" name="Proc. Natl. Acad. Sci. U.S.A.">
        <title>The king cobra genome reveals dynamic gene evolution and adaptation in the snake venom system.</title>
        <authorList>
            <person name="Vonk F.J."/>
            <person name="Casewell N.R."/>
            <person name="Henkel C.V."/>
            <person name="Heimberg A.M."/>
            <person name="Jansen H.J."/>
            <person name="McCleary R.J."/>
            <person name="Kerkkamp H.M."/>
            <person name="Vos R.A."/>
            <person name="Guerreiro I."/>
            <person name="Calvete J.J."/>
            <person name="Wuster W."/>
            <person name="Woods A.E."/>
            <person name="Logan J.M."/>
            <person name="Harrison R.A."/>
            <person name="Castoe T.A."/>
            <person name="de Koning A.P."/>
            <person name="Pollock D.D."/>
            <person name="Yandell M."/>
            <person name="Calderon D."/>
            <person name="Renjifo C."/>
            <person name="Currier R.B."/>
            <person name="Salgado D."/>
            <person name="Pla D."/>
            <person name="Sanz L."/>
            <person name="Hyder A.S."/>
            <person name="Ribeiro J.M."/>
            <person name="Arntzen J.W."/>
            <person name="van den Thillart G.E."/>
            <person name="Boetzer M."/>
            <person name="Pirovano W."/>
            <person name="Dirks R.P."/>
            <person name="Spaink H.P."/>
            <person name="Duboule D."/>
            <person name="McGlinn E."/>
            <person name="Kini R.M."/>
            <person name="Richardson M.K."/>
        </authorList>
    </citation>
    <scope>NUCLEOTIDE SEQUENCE</scope>
    <source>
        <tissue evidence="7">Blood</tissue>
    </source>
</reference>
<keyword evidence="2" id="KW-0732">Signal</keyword>
<gene>
    <name evidence="7" type="primary">Cr2</name>
    <name evidence="7" type="ORF">L345_11385</name>
</gene>
<dbReference type="GO" id="GO:0005615">
    <property type="term" value="C:extracellular space"/>
    <property type="evidence" value="ECO:0007669"/>
    <property type="project" value="TreeGrafter"/>
</dbReference>
<evidence type="ECO:0000256" key="4">
    <source>
        <dbReference type="ARBA" id="ARBA00023157"/>
    </source>
</evidence>
<dbReference type="AlphaFoldDB" id="V8NLK4"/>
<feature type="disulfide bond" evidence="5">
    <location>
        <begin position="131"/>
        <end position="158"/>
    </location>
</feature>
<protein>
    <submittedName>
        <fullName evidence="7">Complement receptor type 2</fullName>
    </submittedName>
</protein>
<evidence type="ECO:0000256" key="1">
    <source>
        <dbReference type="ARBA" id="ARBA00022659"/>
    </source>
</evidence>
<evidence type="ECO:0000256" key="3">
    <source>
        <dbReference type="ARBA" id="ARBA00022737"/>
    </source>
</evidence>
<feature type="domain" description="Sushi" evidence="6">
    <location>
        <begin position="95"/>
        <end position="160"/>
    </location>
</feature>
<proteinExistence type="predicted"/>
<accession>V8NLK4</accession>
<dbReference type="OrthoDB" id="9042511at2759"/>
<sequence length="183" mass="20262">MGTGVFCKDPVVEHGIQITQPEKPYIYGSKVTFQCKSGYFMIGNYLIRCEKNSIWVPIVPSCKKSICGPALILNGNIQPLQSQYETGKTAGNFGKGCLALIHIFHLLINHGKIVHGKKKYYKPGDEVDIACHGGYVLIGPSKIKYIGGKKWFPSIPNCHLSTVFNTYVDSGSQNLLPKICRKK</sequence>
<dbReference type="SMART" id="SM00032">
    <property type="entry name" value="CCP"/>
    <property type="match status" value="2"/>
</dbReference>
<keyword evidence="1 5" id="KW-0768">Sushi</keyword>
<keyword evidence="4 5" id="KW-1015">Disulfide bond</keyword>
<dbReference type="Pfam" id="PF00084">
    <property type="entry name" value="Sushi"/>
    <property type="match status" value="2"/>
</dbReference>
<dbReference type="InterPro" id="IPR051503">
    <property type="entry name" value="ComplSys_Reg/VirEntry_Med"/>
</dbReference>
<dbReference type="PROSITE" id="PS50923">
    <property type="entry name" value="SUSHI"/>
    <property type="match status" value="2"/>
</dbReference>
<dbReference type="GO" id="GO:0001851">
    <property type="term" value="F:complement component C3b binding"/>
    <property type="evidence" value="ECO:0007669"/>
    <property type="project" value="TreeGrafter"/>
</dbReference>
<name>V8NLK4_OPHHA</name>
<dbReference type="SUPFAM" id="SSF57535">
    <property type="entry name" value="Complement control module/SCR domain"/>
    <property type="match status" value="2"/>
</dbReference>
<evidence type="ECO:0000256" key="5">
    <source>
        <dbReference type="PROSITE-ProRule" id="PRU00302"/>
    </source>
</evidence>
<evidence type="ECO:0000259" key="6">
    <source>
        <dbReference type="PROSITE" id="PS50923"/>
    </source>
</evidence>
<keyword evidence="3" id="KW-0677">Repeat</keyword>
<keyword evidence="7" id="KW-0675">Receptor</keyword>
<dbReference type="Proteomes" id="UP000018936">
    <property type="component" value="Unassembled WGS sequence"/>
</dbReference>
<comment type="caution">
    <text evidence="5">Lacks conserved residue(s) required for the propagation of feature annotation.</text>
</comment>
<feature type="disulfide bond" evidence="5">
    <location>
        <begin position="35"/>
        <end position="62"/>
    </location>
</feature>
<dbReference type="EMBL" id="AZIM01003025">
    <property type="protein sequence ID" value="ETE62856.1"/>
    <property type="molecule type" value="Genomic_DNA"/>
</dbReference>
<dbReference type="PANTHER" id="PTHR45785:SF7">
    <property type="entry name" value="COMPLEMENT FACTOR H"/>
    <property type="match status" value="1"/>
</dbReference>